<feature type="transmembrane region" description="Helical" evidence="9">
    <location>
        <begin position="25"/>
        <end position="43"/>
    </location>
</feature>
<evidence type="ECO:0000256" key="9">
    <source>
        <dbReference type="SAM" id="Phobius"/>
    </source>
</evidence>
<evidence type="ECO:0000256" key="8">
    <source>
        <dbReference type="ARBA" id="ARBA00025752"/>
    </source>
</evidence>
<evidence type="ECO:0000256" key="4">
    <source>
        <dbReference type="ARBA" id="ARBA00022989"/>
    </source>
</evidence>
<evidence type="ECO:0000256" key="2">
    <source>
        <dbReference type="ARBA" id="ARBA00022448"/>
    </source>
</evidence>
<feature type="transmembrane region" description="Helical" evidence="9">
    <location>
        <begin position="63"/>
        <end position="83"/>
    </location>
</feature>
<evidence type="ECO:0000313" key="11">
    <source>
        <dbReference type="Proteomes" id="UP000639772"/>
    </source>
</evidence>
<keyword evidence="4 9" id="KW-1133">Transmembrane helix</keyword>
<evidence type="ECO:0008006" key="12">
    <source>
        <dbReference type="Google" id="ProtNLM"/>
    </source>
</evidence>
<dbReference type="Pfam" id="PF03547">
    <property type="entry name" value="Mem_trans"/>
    <property type="match status" value="1"/>
</dbReference>
<dbReference type="InterPro" id="IPR004776">
    <property type="entry name" value="Mem_transp_PIN-like"/>
</dbReference>
<keyword evidence="5 9" id="KW-0472">Membrane</keyword>
<gene>
    <name evidence="10" type="ORF">HPP92_027854</name>
</gene>
<proteinExistence type="inferred from homology"/>
<feature type="transmembrane region" description="Helical" evidence="9">
    <location>
        <begin position="95"/>
        <end position="123"/>
    </location>
</feature>
<evidence type="ECO:0000256" key="3">
    <source>
        <dbReference type="ARBA" id="ARBA00022692"/>
    </source>
</evidence>
<comment type="similarity">
    <text evidence="8">Belongs to the auxin efflux carrier (TC 2.A.69.2) family.</text>
</comment>
<feature type="transmembrane region" description="Helical" evidence="9">
    <location>
        <begin position="162"/>
        <end position="193"/>
    </location>
</feature>
<reference evidence="10 11" key="1">
    <citation type="journal article" date="2020" name="Nat. Food">
        <title>A phased Vanilla planifolia genome enables genetic improvement of flavour and production.</title>
        <authorList>
            <person name="Hasing T."/>
            <person name="Tang H."/>
            <person name="Brym M."/>
            <person name="Khazi F."/>
            <person name="Huang T."/>
            <person name="Chambers A.H."/>
        </authorList>
    </citation>
    <scope>NUCLEOTIDE SEQUENCE [LARGE SCALE GENOMIC DNA]</scope>
    <source>
        <tissue evidence="10">Leaf</tissue>
    </source>
</reference>
<keyword evidence="3 9" id="KW-0812">Transmembrane</keyword>
<keyword evidence="6" id="KW-0927">Auxin signaling pathway</keyword>
<dbReference type="GO" id="GO:0080162">
    <property type="term" value="P:endoplasmic reticulum to cytosol auxin transport"/>
    <property type="evidence" value="ECO:0007669"/>
    <property type="project" value="InterPro"/>
</dbReference>
<evidence type="ECO:0000313" key="10">
    <source>
        <dbReference type="EMBL" id="KAG0448390.1"/>
    </source>
</evidence>
<evidence type="ECO:0000256" key="5">
    <source>
        <dbReference type="ARBA" id="ARBA00023136"/>
    </source>
</evidence>
<dbReference type="PANTHER" id="PTHR31651:SF33">
    <property type="entry name" value="PROTEIN PIN-LIKES 1"/>
    <property type="match status" value="1"/>
</dbReference>
<comment type="caution">
    <text evidence="10">The sequence shown here is derived from an EMBL/GenBank/DDBJ whole genome shotgun (WGS) entry which is preliminary data.</text>
</comment>
<protein>
    <recommendedName>
        <fullName evidence="12">PIN-like protein</fullName>
    </recommendedName>
</protein>
<sequence>MSQNMANKVNVLLQRLSEAVEVRKLFAPSTIGVIAGLVVAATPQLKEKLVGEGAPLRFVQDSITLLGNGTIPSLILITGGNLIKGINGPGMGPSLVIGVVLIRFVLLPIVGTIIVECAAHVGLVHSDPLFRLVILLQHAVPPAMNTASMIQMLNAGESELSVIFFLVIYLCYGGDYTLVHALLMVYLLIIFLVSEESKRKLDLFRVVVCRVKI</sequence>
<dbReference type="Proteomes" id="UP000639772">
    <property type="component" value="Unassembled WGS sequence"/>
</dbReference>
<comment type="subcellular location">
    <subcellularLocation>
        <location evidence="1">Endoplasmic reticulum membrane</location>
        <topology evidence="1">Multi-pass membrane protein</topology>
    </subcellularLocation>
</comment>
<organism evidence="10 11">
    <name type="scientific">Vanilla planifolia</name>
    <name type="common">Vanilla</name>
    <dbReference type="NCBI Taxonomy" id="51239"/>
    <lineage>
        <taxon>Eukaryota</taxon>
        <taxon>Viridiplantae</taxon>
        <taxon>Streptophyta</taxon>
        <taxon>Embryophyta</taxon>
        <taxon>Tracheophyta</taxon>
        <taxon>Spermatophyta</taxon>
        <taxon>Magnoliopsida</taxon>
        <taxon>Liliopsida</taxon>
        <taxon>Asparagales</taxon>
        <taxon>Orchidaceae</taxon>
        <taxon>Vanilloideae</taxon>
        <taxon>Vanilleae</taxon>
        <taxon>Vanilla</taxon>
    </lineage>
</organism>
<evidence type="ECO:0000256" key="6">
    <source>
        <dbReference type="ARBA" id="ARBA00023294"/>
    </source>
</evidence>
<dbReference type="GO" id="GO:0005789">
    <property type="term" value="C:endoplasmic reticulum membrane"/>
    <property type="evidence" value="ECO:0007669"/>
    <property type="project" value="UniProtKB-SubCell"/>
</dbReference>
<keyword evidence="2" id="KW-0813">Transport</keyword>
<dbReference type="EMBL" id="JADCNM010000315">
    <property type="protein sequence ID" value="KAG0448390.1"/>
    <property type="molecule type" value="Genomic_DNA"/>
</dbReference>
<comment type="function">
    <text evidence="7">Involved in cellular auxin homeostasis by regulating auxin metabolism. Regulates intracellular auxin accumulation at the endoplasmic reticulum and thus auxin availability for nuclear auxin signaling.</text>
</comment>
<dbReference type="AlphaFoldDB" id="A0A835U5A8"/>
<dbReference type="PANTHER" id="PTHR31651">
    <property type="match status" value="1"/>
</dbReference>
<evidence type="ECO:0000256" key="1">
    <source>
        <dbReference type="ARBA" id="ARBA00004477"/>
    </source>
</evidence>
<dbReference type="InterPro" id="IPR045033">
    <property type="entry name" value="PILS1/3/4/5/7"/>
</dbReference>
<dbReference type="GO" id="GO:0009734">
    <property type="term" value="P:auxin-activated signaling pathway"/>
    <property type="evidence" value="ECO:0007669"/>
    <property type="project" value="UniProtKB-KW"/>
</dbReference>
<name>A0A835U5A8_VANPL</name>
<accession>A0A835U5A8</accession>
<evidence type="ECO:0000256" key="7">
    <source>
        <dbReference type="ARBA" id="ARBA00025100"/>
    </source>
</evidence>
<dbReference type="OrthoDB" id="191139at2759"/>